<keyword evidence="2" id="KW-1185">Reference proteome</keyword>
<dbReference type="AlphaFoldDB" id="A0AA88DP99"/>
<name>A0AA88DP99_FICCA</name>
<dbReference type="Proteomes" id="UP001187192">
    <property type="component" value="Unassembled WGS sequence"/>
</dbReference>
<dbReference type="EMBL" id="BTGU01000083">
    <property type="protein sequence ID" value="GMN59004.1"/>
    <property type="molecule type" value="Genomic_DNA"/>
</dbReference>
<reference evidence="1" key="1">
    <citation type="submission" date="2023-07" db="EMBL/GenBank/DDBJ databases">
        <title>draft genome sequence of fig (Ficus carica).</title>
        <authorList>
            <person name="Takahashi T."/>
            <person name="Nishimura K."/>
        </authorList>
    </citation>
    <scope>NUCLEOTIDE SEQUENCE</scope>
</reference>
<sequence length="87" mass="9157">MLTVPIVIAIESKLAILVAAAIAKDLENRIVSLPTPESHGPENHIVDRSPSLSPVGEVVVVCCKAGSRTYLLRKALGDDDGKALEIA</sequence>
<accession>A0AA88DP99</accession>
<organism evidence="1 2">
    <name type="scientific">Ficus carica</name>
    <name type="common">Common fig</name>
    <dbReference type="NCBI Taxonomy" id="3494"/>
    <lineage>
        <taxon>Eukaryota</taxon>
        <taxon>Viridiplantae</taxon>
        <taxon>Streptophyta</taxon>
        <taxon>Embryophyta</taxon>
        <taxon>Tracheophyta</taxon>
        <taxon>Spermatophyta</taxon>
        <taxon>Magnoliopsida</taxon>
        <taxon>eudicotyledons</taxon>
        <taxon>Gunneridae</taxon>
        <taxon>Pentapetalae</taxon>
        <taxon>rosids</taxon>
        <taxon>fabids</taxon>
        <taxon>Rosales</taxon>
        <taxon>Moraceae</taxon>
        <taxon>Ficeae</taxon>
        <taxon>Ficus</taxon>
    </lineage>
</organism>
<proteinExistence type="predicted"/>
<protein>
    <submittedName>
        <fullName evidence="1">Uncharacterized protein</fullName>
    </submittedName>
</protein>
<gene>
    <name evidence="1" type="ORF">TIFTF001_028098</name>
</gene>
<evidence type="ECO:0000313" key="2">
    <source>
        <dbReference type="Proteomes" id="UP001187192"/>
    </source>
</evidence>
<comment type="caution">
    <text evidence="1">The sequence shown here is derived from an EMBL/GenBank/DDBJ whole genome shotgun (WGS) entry which is preliminary data.</text>
</comment>
<evidence type="ECO:0000313" key="1">
    <source>
        <dbReference type="EMBL" id="GMN59004.1"/>
    </source>
</evidence>